<sequence length="116" mass="13029">MPEETNNFQDLLSKALKVKNRRVEEPEITSETTTTERQASPQKRTCENCTCIKSKGGEKPKITREELKAMTKEEINKLANGGCQGCKMGDAFRCAQCPFLGLKSFEDGETVFFDDL</sequence>
<evidence type="ECO:0000256" key="1">
    <source>
        <dbReference type="ARBA" id="ARBA00001966"/>
    </source>
</evidence>
<evidence type="ECO:0000256" key="7">
    <source>
        <dbReference type="ARBA" id="ARBA00023004"/>
    </source>
</evidence>
<comment type="similarity">
    <text evidence="3">Belongs to the anamorsin family.</text>
</comment>
<evidence type="ECO:0000256" key="8">
    <source>
        <dbReference type="ARBA" id="ARBA00023014"/>
    </source>
</evidence>
<dbReference type="OrthoDB" id="2189090at2759"/>
<name>A0A0R0M3V1_9MICR</name>
<evidence type="ECO:0000313" key="12">
    <source>
        <dbReference type="Proteomes" id="UP000051530"/>
    </source>
</evidence>
<evidence type="ECO:0000256" key="9">
    <source>
        <dbReference type="ARBA" id="ARBA00023128"/>
    </source>
</evidence>
<dbReference type="Proteomes" id="UP000051530">
    <property type="component" value="Unassembled WGS sequence"/>
</dbReference>
<keyword evidence="7" id="KW-0408">Iron</keyword>
<dbReference type="EMBL" id="LGUB01000238">
    <property type="protein sequence ID" value="KRH93719.1"/>
    <property type="molecule type" value="Genomic_DNA"/>
</dbReference>
<evidence type="ECO:0000256" key="2">
    <source>
        <dbReference type="ARBA" id="ARBA00004496"/>
    </source>
</evidence>
<keyword evidence="5" id="KW-0963">Cytoplasm</keyword>
<evidence type="ECO:0000256" key="6">
    <source>
        <dbReference type="ARBA" id="ARBA00022723"/>
    </source>
</evidence>
<evidence type="ECO:0000256" key="3">
    <source>
        <dbReference type="ARBA" id="ARBA00008169"/>
    </source>
</evidence>
<protein>
    <submittedName>
        <fullName evidence="11">Protein DRE2</fullName>
    </submittedName>
</protein>
<dbReference type="GO" id="GO:0016226">
    <property type="term" value="P:iron-sulfur cluster assembly"/>
    <property type="evidence" value="ECO:0007669"/>
    <property type="project" value="InterPro"/>
</dbReference>
<dbReference type="GO" id="GO:0051539">
    <property type="term" value="F:4 iron, 4 sulfur cluster binding"/>
    <property type="evidence" value="ECO:0007669"/>
    <property type="project" value="UniProtKB-KW"/>
</dbReference>
<dbReference type="Pfam" id="PF05093">
    <property type="entry name" value="CIAPIN1"/>
    <property type="match status" value="1"/>
</dbReference>
<dbReference type="GO" id="GO:0046872">
    <property type="term" value="F:metal ion binding"/>
    <property type="evidence" value="ECO:0007669"/>
    <property type="project" value="UniProtKB-KW"/>
</dbReference>
<dbReference type="GO" id="GO:0005737">
    <property type="term" value="C:cytoplasm"/>
    <property type="evidence" value="ECO:0007669"/>
    <property type="project" value="UniProtKB-SubCell"/>
</dbReference>
<proteinExistence type="inferred from homology"/>
<evidence type="ECO:0000313" key="11">
    <source>
        <dbReference type="EMBL" id="KRH93719.1"/>
    </source>
</evidence>
<gene>
    <name evidence="11" type="ORF">M153_627000120</name>
</gene>
<comment type="cofactor">
    <cofactor evidence="1">
        <name>[4Fe-4S] cluster</name>
        <dbReference type="ChEBI" id="CHEBI:49883"/>
    </cofactor>
</comment>
<dbReference type="PANTHER" id="PTHR13273">
    <property type="entry name" value="ANAMORSIN"/>
    <property type="match status" value="1"/>
</dbReference>
<keyword evidence="6" id="KW-0479">Metal-binding</keyword>
<dbReference type="InterPro" id="IPR007785">
    <property type="entry name" value="Anamorsin"/>
</dbReference>
<accession>A0A0R0M3V1</accession>
<evidence type="ECO:0000259" key="10">
    <source>
        <dbReference type="Pfam" id="PF05093"/>
    </source>
</evidence>
<organism evidence="11 12">
    <name type="scientific">Pseudoloma neurophilia</name>
    <dbReference type="NCBI Taxonomy" id="146866"/>
    <lineage>
        <taxon>Eukaryota</taxon>
        <taxon>Fungi</taxon>
        <taxon>Fungi incertae sedis</taxon>
        <taxon>Microsporidia</taxon>
        <taxon>Pseudoloma</taxon>
    </lineage>
</organism>
<evidence type="ECO:0000256" key="5">
    <source>
        <dbReference type="ARBA" id="ARBA00022490"/>
    </source>
</evidence>
<comment type="caution">
    <text evidence="11">The sequence shown here is derived from an EMBL/GenBank/DDBJ whole genome shotgun (WGS) entry which is preliminary data.</text>
</comment>
<dbReference type="AlphaFoldDB" id="A0A0R0M3V1"/>
<keyword evidence="8" id="KW-0411">Iron-sulfur</keyword>
<dbReference type="InterPro" id="IPR046408">
    <property type="entry name" value="CIAPIN1"/>
</dbReference>
<feature type="domain" description="Anamorsin C-terminal" evidence="10">
    <location>
        <begin position="34"/>
        <end position="111"/>
    </location>
</feature>
<keyword evidence="9" id="KW-0496">Mitochondrion</keyword>
<comment type="subcellular location">
    <subcellularLocation>
        <location evidence="2">Cytoplasm</location>
    </subcellularLocation>
</comment>
<keyword evidence="4" id="KW-0004">4Fe-4S</keyword>
<reference evidence="11 12" key="1">
    <citation type="submission" date="2015-07" db="EMBL/GenBank/DDBJ databases">
        <title>The genome of Pseudoloma neurophilia, a relevant intracellular parasite of the zebrafish.</title>
        <authorList>
            <person name="Ndikumana S."/>
            <person name="Pelin A."/>
            <person name="Sanders J."/>
            <person name="Corradi N."/>
        </authorList>
    </citation>
    <scope>NUCLEOTIDE SEQUENCE [LARGE SCALE GENOMIC DNA]</scope>
    <source>
        <strain evidence="11 12">MK1</strain>
    </source>
</reference>
<dbReference type="PANTHER" id="PTHR13273:SF14">
    <property type="entry name" value="ANAMORSIN"/>
    <property type="match status" value="1"/>
</dbReference>
<evidence type="ECO:0000256" key="4">
    <source>
        <dbReference type="ARBA" id="ARBA00022485"/>
    </source>
</evidence>
<keyword evidence="12" id="KW-1185">Reference proteome</keyword>
<dbReference type="VEuPathDB" id="MicrosporidiaDB:M153_627000120"/>